<keyword evidence="2" id="KW-1185">Reference proteome</keyword>
<dbReference type="RefSeq" id="WP_307321758.1">
    <property type="nucleotide sequence ID" value="NZ_JAUSUG010000002.1"/>
</dbReference>
<protein>
    <submittedName>
        <fullName evidence="1">TRAP transporter TAXI family solute receptor</fullName>
    </submittedName>
</protein>
<dbReference type="Proteomes" id="UP001230005">
    <property type="component" value="Unassembled WGS sequence"/>
</dbReference>
<dbReference type="NCBIfam" id="TIGR02122">
    <property type="entry name" value="TRAP_TAXI"/>
    <property type="match status" value="1"/>
</dbReference>
<gene>
    <name evidence="1" type="ORF">J2S74_000677</name>
</gene>
<dbReference type="PANTHER" id="PTHR42941:SF1">
    <property type="entry name" value="SLL1037 PROTEIN"/>
    <property type="match status" value="1"/>
</dbReference>
<dbReference type="Pfam" id="PF16868">
    <property type="entry name" value="NMT1_3"/>
    <property type="match status" value="1"/>
</dbReference>
<reference evidence="1 2" key="1">
    <citation type="submission" date="2023-07" db="EMBL/GenBank/DDBJ databases">
        <title>Genomic Encyclopedia of Type Strains, Phase IV (KMG-IV): sequencing the most valuable type-strain genomes for metagenomic binning, comparative biology and taxonomic classification.</title>
        <authorList>
            <person name="Goeker M."/>
        </authorList>
    </citation>
    <scope>NUCLEOTIDE SEQUENCE [LARGE SCALE GENOMIC DNA]</scope>
    <source>
        <strain evidence="1 2">DSM 9768</strain>
    </source>
</reference>
<name>A0ABT9ZPZ0_9BACI</name>
<organism evidence="1 2">
    <name type="scientific">Evansella vedderi</name>
    <dbReference type="NCBI Taxonomy" id="38282"/>
    <lineage>
        <taxon>Bacteria</taxon>
        <taxon>Bacillati</taxon>
        <taxon>Bacillota</taxon>
        <taxon>Bacilli</taxon>
        <taxon>Bacillales</taxon>
        <taxon>Bacillaceae</taxon>
        <taxon>Evansella</taxon>
    </lineage>
</organism>
<proteinExistence type="predicted"/>
<dbReference type="PANTHER" id="PTHR42941">
    <property type="entry name" value="SLL1037 PROTEIN"/>
    <property type="match status" value="1"/>
</dbReference>
<dbReference type="SUPFAM" id="SSF53850">
    <property type="entry name" value="Periplasmic binding protein-like II"/>
    <property type="match status" value="1"/>
</dbReference>
<dbReference type="EMBL" id="JAUSUG010000002">
    <property type="protein sequence ID" value="MDQ0253305.1"/>
    <property type="molecule type" value="Genomic_DNA"/>
</dbReference>
<evidence type="ECO:0000313" key="1">
    <source>
        <dbReference type="EMBL" id="MDQ0253305.1"/>
    </source>
</evidence>
<keyword evidence="1" id="KW-0675">Receptor</keyword>
<evidence type="ECO:0000313" key="2">
    <source>
        <dbReference type="Proteomes" id="UP001230005"/>
    </source>
</evidence>
<dbReference type="Gene3D" id="3.40.190.10">
    <property type="entry name" value="Periplasmic binding protein-like II"/>
    <property type="match status" value="2"/>
</dbReference>
<sequence>MRLLNVKLGVLLVGLFVLSLVALGCSNDAGSNTEGGDTEFSIGTAGTGGALYPMGVAMGQVISENSDYVVNGQASEGTVENIRNLSENRIGWIIAQNEVAYFAYKGENEYEGREFEEISSLFATIDGWVQIFVSADSEIQSVSDFEGKRIGVGAPGSGGETTSRRVLDFYGLTFDDIQAERISDGEMVEALSDGTIEGFISTHPLNSAPLMDLVSSTDVRMIGIEEEEFYETYPYYSPATIADDVYEGVNSVQTATSKVFMYTRNDTYTEDQIYELLGLIFDNRDDWVGAHASLEVITVENALDGIVIPLHPGAVKFFEERGLDIPEDMRP</sequence>
<dbReference type="PROSITE" id="PS51257">
    <property type="entry name" value="PROKAR_LIPOPROTEIN"/>
    <property type="match status" value="1"/>
</dbReference>
<accession>A0ABT9ZPZ0</accession>
<dbReference type="InterPro" id="IPR011852">
    <property type="entry name" value="TRAP_TAXI"/>
</dbReference>
<comment type="caution">
    <text evidence="1">The sequence shown here is derived from an EMBL/GenBank/DDBJ whole genome shotgun (WGS) entry which is preliminary data.</text>
</comment>